<comment type="caution">
    <text evidence="1">The sequence shown here is derived from an EMBL/GenBank/DDBJ whole genome shotgun (WGS) entry which is preliminary data.</text>
</comment>
<dbReference type="EMBL" id="BLXT01002362">
    <property type="protein sequence ID" value="GFN93559.1"/>
    <property type="molecule type" value="Genomic_DNA"/>
</dbReference>
<proteinExistence type="predicted"/>
<keyword evidence="2" id="KW-1185">Reference proteome</keyword>
<accession>A0AAV3ZD79</accession>
<evidence type="ECO:0000313" key="1">
    <source>
        <dbReference type="EMBL" id="GFN93559.1"/>
    </source>
</evidence>
<dbReference type="Proteomes" id="UP000735302">
    <property type="component" value="Unassembled WGS sequence"/>
</dbReference>
<sequence>MREGELQVTWFCCHHQQTNLLSKNIFPRPSQPTYLNNPFLTFPKLMQDVHFFVRCSLDKVNGEIPPVICACPYTAASAFAASRKLLQLCEATLSD</sequence>
<organism evidence="1 2">
    <name type="scientific">Plakobranchus ocellatus</name>
    <dbReference type="NCBI Taxonomy" id="259542"/>
    <lineage>
        <taxon>Eukaryota</taxon>
        <taxon>Metazoa</taxon>
        <taxon>Spiralia</taxon>
        <taxon>Lophotrochozoa</taxon>
        <taxon>Mollusca</taxon>
        <taxon>Gastropoda</taxon>
        <taxon>Heterobranchia</taxon>
        <taxon>Euthyneura</taxon>
        <taxon>Panpulmonata</taxon>
        <taxon>Sacoglossa</taxon>
        <taxon>Placobranchoidea</taxon>
        <taxon>Plakobranchidae</taxon>
        <taxon>Plakobranchus</taxon>
    </lineage>
</organism>
<protein>
    <submittedName>
        <fullName evidence="1">Uncharacterized protein</fullName>
    </submittedName>
</protein>
<reference evidence="1 2" key="1">
    <citation type="journal article" date="2021" name="Elife">
        <title>Chloroplast acquisition without the gene transfer in kleptoplastic sea slugs, Plakobranchus ocellatus.</title>
        <authorList>
            <person name="Maeda T."/>
            <person name="Takahashi S."/>
            <person name="Yoshida T."/>
            <person name="Shimamura S."/>
            <person name="Takaki Y."/>
            <person name="Nagai Y."/>
            <person name="Toyoda A."/>
            <person name="Suzuki Y."/>
            <person name="Arimoto A."/>
            <person name="Ishii H."/>
            <person name="Satoh N."/>
            <person name="Nishiyama T."/>
            <person name="Hasebe M."/>
            <person name="Maruyama T."/>
            <person name="Minagawa J."/>
            <person name="Obokata J."/>
            <person name="Shigenobu S."/>
        </authorList>
    </citation>
    <scope>NUCLEOTIDE SEQUENCE [LARGE SCALE GENOMIC DNA]</scope>
</reference>
<name>A0AAV3ZD79_9GAST</name>
<gene>
    <name evidence="1" type="ORF">PoB_002006500</name>
</gene>
<dbReference type="AlphaFoldDB" id="A0AAV3ZD79"/>
<evidence type="ECO:0000313" key="2">
    <source>
        <dbReference type="Proteomes" id="UP000735302"/>
    </source>
</evidence>